<evidence type="ECO:0000313" key="1">
    <source>
        <dbReference type="EMBL" id="KAI4313642.1"/>
    </source>
</evidence>
<protein>
    <submittedName>
        <fullName evidence="1">Uncharacterized protein</fullName>
    </submittedName>
</protein>
<proteinExistence type="predicted"/>
<evidence type="ECO:0000313" key="2">
    <source>
        <dbReference type="Proteomes" id="UP000828941"/>
    </source>
</evidence>
<name>A0ACB9LR87_BAUVA</name>
<dbReference type="EMBL" id="CM039436">
    <property type="protein sequence ID" value="KAI4313642.1"/>
    <property type="molecule type" value="Genomic_DNA"/>
</dbReference>
<sequence length="564" mass="63816">MFLDMSKINEVCLNPDVFGKMYNLRFLSFRASNDKKANVQLSGNLHFLPDELRILHWERYPLKSLPSTYCPEKLIELNLSHSQLEKLWDGVKNLPNLRSINLRFCEYLAELPNISLAKNLESIDIEGCRNLCLLPSSVFNIDNLTTIKIPGSGIHLKSLERINFSGCISLREFSVISENAKLLDLSGTSISELPPSIGYSNKLAELYLRDCVSLQQIPDSISLLECLEILDLSNCQKVGAEGLFPAIEGLQSLTNLKLDNCLSLSKIPDNLGKLSSLSHLSLSGSSIESLPPTMKHLSFLKELLLKDCKRLKHLSELPPSIQRLDATGCISLTHMSNLDSTNQHISLSFFKCKKDFQILKKDFDKLLEDGYSEEFTFLNCMKLDQKTVNDLVEGARWRIHRAAIKSLALQEYGSKSEVGNISVTFFLPGNQVPDCFSDMPIMELAEDEWRHFLCAFCFVLDASPSIDEDHVHSPRFSIGCKCFVEGYAKGGLYERDFTADLSPAVPYGGEYLCIWYDYHFLRMLDLEYIVGVRFEFFAEINGVNRVKKCGLMKILNEGYQISKM</sequence>
<reference evidence="1 2" key="1">
    <citation type="journal article" date="2022" name="DNA Res.">
        <title>Chromosomal-level genome assembly of the orchid tree Bauhinia variegata (Leguminosae; Cercidoideae) supports the allotetraploid origin hypothesis of Bauhinia.</title>
        <authorList>
            <person name="Zhong Y."/>
            <person name="Chen Y."/>
            <person name="Zheng D."/>
            <person name="Pang J."/>
            <person name="Liu Y."/>
            <person name="Luo S."/>
            <person name="Meng S."/>
            <person name="Qian L."/>
            <person name="Wei D."/>
            <person name="Dai S."/>
            <person name="Zhou R."/>
        </authorList>
    </citation>
    <scope>NUCLEOTIDE SEQUENCE [LARGE SCALE GENOMIC DNA]</scope>
    <source>
        <strain evidence="1">BV-YZ2020</strain>
    </source>
</reference>
<dbReference type="Proteomes" id="UP000828941">
    <property type="component" value="Chromosome 11"/>
</dbReference>
<organism evidence="1 2">
    <name type="scientific">Bauhinia variegata</name>
    <name type="common">Purple orchid tree</name>
    <name type="synonym">Phanera variegata</name>
    <dbReference type="NCBI Taxonomy" id="167791"/>
    <lineage>
        <taxon>Eukaryota</taxon>
        <taxon>Viridiplantae</taxon>
        <taxon>Streptophyta</taxon>
        <taxon>Embryophyta</taxon>
        <taxon>Tracheophyta</taxon>
        <taxon>Spermatophyta</taxon>
        <taxon>Magnoliopsida</taxon>
        <taxon>eudicotyledons</taxon>
        <taxon>Gunneridae</taxon>
        <taxon>Pentapetalae</taxon>
        <taxon>rosids</taxon>
        <taxon>fabids</taxon>
        <taxon>Fabales</taxon>
        <taxon>Fabaceae</taxon>
        <taxon>Cercidoideae</taxon>
        <taxon>Cercideae</taxon>
        <taxon>Bauhiniinae</taxon>
        <taxon>Bauhinia</taxon>
    </lineage>
</organism>
<accession>A0ACB9LR87</accession>
<comment type="caution">
    <text evidence="1">The sequence shown here is derived from an EMBL/GenBank/DDBJ whole genome shotgun (WGS) entry which is preliminary data.</text>
</comment>
<keyword evidence="2" id="KW-1185">Reference proteome</keyword>
<gene>
    <name evidence="1" type="ORF">L6164_026601</name>
</gene>